<dbReference type="SUPFAM" id="SSF51905">
    <property type="entry name" value="FAD/NAD(P)-binding domain"/>
    <property type="match status" value="1"/>
</dbReference>
<feature type="domain" description="FAD dependent oxidoreductase" evidence="1">
    <location>
        <begin position="5"/>
        <end position="356"/>
    </location>
</feature>
<accession>A0AAX3BE23</accession>
<organism evidence="3 4">
    <name type="scientific">Thermospira aquatica</name>
    <dbReference type="NCBI Taxonomy" id="2828656"/>
    <lineage>
        <taxon>Bacteria</taxon>
        <taxon>Pseudomonadati</taxon>
        <taxon>Spirochaetota</taxon>
        <taxon>Spirochaetia</taxon>
        <taxon>Brevinematales</taxon>
        <taxon>Thermospiraceae</taxon>
        <taxon>Thermospira</taxon>
    </lineage>
</organism>
<proteinExistence type="predicted"/>
<feature type="domain" description="BFD-like [2Fe-2S]-binding" evidence="2">
    <location>
        <begin position="401"/>
        <end position="442"/>
    </location>
</feature>
<dbReference type="PANTHER" id="PTHR42720">
    <property type="entry name" value="GLYCEROL-3-PHOSPHATE DEHYDROGENASE"/>
    <property type="match status" value="1"/>
</dbReference>
<dbReference type="Gene3D" id="1.10.10.1100">
    <property type="entry name" value="BFD-like [2Fe-2S]-binding domain"/>
    <property type="match status" value="1"/>
</dbReference>
<dbReference type="EMBL" id="CP073355">
    <property type="protein sequence ID" value="URA10505.1"/>
    <property type="molecule type" value="Genomic_DNA"/>
</dbReference>
<dbReference type="Pfam" id="PF04324">
    <property type="entry name" value="Fer2_BFD"/>
    <property type="match status" value="1"/>
</dbReference>
<protein>
    <submittedName>
        <fullName evidence="3">NAD(P)/FAD-dependent oxidoreductase</fullName>
    </submittedName>
</protein>
<evidence type="ECO:0000259" key="1">
    <source>
        <dbReference type="Pfam" id="PF01266"/>
    </source>
</evidence>
<gene>
    <name evidence="3" type="ORF">KDW03_01505</name>
</gene>
<dbReference type="InterPro" id="IPR006076">
    <property type="entry name" value="FAD-dep_OxRdtase"/>
</dbReference>
<evidence type="ECO:0000313" key="3">
    <source>
        <dbReference type="EMBL" id="URA10505.1"/>
    </source>
</evidence>
<dbReference type="Proteomes" id="UP001056539">
    <property type="component" value="Chromosome"/>
</dbReference>
<evidence type="ECO:0000313" key="4">
    <source>
        <dbReference type="Proteomes" id="UP001056539"/>
    </source>
</evidence>
<dbReference type="InterPro" id="IPR007419">
    <property type="entry name" value="BFD-like_2Fe2S-bd_dom"/>
</dbReference>
<dbReference type="InterPro" id="IPR041854">
    <property type="entry name" value="BFD-like_2Fe2S-bd_dom_sf"/>
</dbReference>
<dbReference type="Gene3D" id="3.30.9.10">
    <property type="entry name" value="D-Amino Acid Oxidase, subunit A, domain 2"/>
    <property type="match status" value="1"/>
</dbReference>
<reference evidence="3" key="2">
    <citation type="submission" date="2022-06" db="EMBL/GenBank/DDBJ databases">
        <title>Thermospira aquatica gen. nov., sp. nov.</title>
        <authorList>
            <person name="Ben Ali Gam Z."/>
            <person name="Labat M."/>
        </authorList>
    </citation>
    <scope>NUCLEOTIDE SEQUENCE</scope>
    <source>
        <strain evidence="3">F1F22</strain>
    </source>
</reference>
<dbReference type="InterPro" id="IPR052745">
    <property type="entry name" value="G3P_Oxidase/Oxidoreductase"/>
</dbReference>
<keyword evidence="4" id="KW-1185">Reference proteome</keyword>
<dbReference type="Pfam" id="PF01266">
    <property type="entry name" value="DAO"/>
    <property type="match status" value="1"/>
</dbReference>
<sequence length="485" mass="53813">MMVYDFLIIGSGIVGSLLGRELARHNKSVLMIEKHVDVGMGTSAANSAIVHAGYDPQPGSFKAKLNVRGNALWDHLAAELFIPFRRTGSYVVALSEEEKKTLEKLLEQGRQNGVPGLRLLSEEETKQRLPGISPQARGSLFAPTAGIIDPFQANFFACENAVVNGMKLLLETRFEDFLWEEGKICGVRTNRGDFYARWVVNAAGIFADEIMHKAGVHPDFHIVPRRGQYVVLDRNSFSWDKVVFPCPTEKGKGILVTTTIHGNTLVGPTSENVSDKFSLFTTEEGLREAIQGGKRLVPGWDVRWIIAQYAGLRATLMPTKDFLIEVGEVPGFINICGIDSPGYASAPAIAEYVVELLKEKGENFELKPDFNPIREPRRLLKHLSPEERRQRVALSPAYGRIVCRCEEITEGDILAEIHGPIPARTYDALKRRTWLGTGRCQGGFDFPRVIEILSRETGVAVEEVTKKGGSSRFVFGSVRGEHHEV</sequence>
<dbReference type="KEGG" id="taqu:KDW03_01505"/>
<dbReference type="CDD" id="cd19946">
    <property type="entry name" value="GlpA-like_Fer2_BFD-like"/>
    <property type="match status" value="1"/>
</dbReference>
<name>A0AAX3BE23_9SPIR</name>
<dbReference type="InterPro" id="IPR036188">
    <property type="entry name" value="FAD/NAD-bd_sf"/>
</dbReference>
<dbReference type="PANTHER" id="PTHR42720:SF1">
    <property type="entry name" value="GLYCEROL 3-PHOSPHATE OXIDASE"/>
    <property type="match status" value="1"/>
</dbReference>
<dbReference type="SUPFAM" id="SSF54373">
    <property type="entry name" value="FAD-linked reductases, C-terminal domain"/>
    <property type="match status" value="1"/>
</dbReference>
<reference evidence="3" key="1">
    <citation type="submission" date="2021-04" db="EMBL/GenBank/DDBJ databases">
        <authorList>
            <person name="Postec A."/>
        </authorList>
    </citation>
    <scope>NUCLEOTIDE SEQUENCE</scope>
    <source>
        <strain evidence="3">F1F22</strain>
    </source>
</reference>
<dbReference type="AlphaFoldDB" id="A0AAX3BE23"/>
<dbReference type="Gene3D" id="3.50.50.60">
    <property type="entry name" value="FAD/NAD(P)-binding domain"/>
    <property type="match status" value="1"/>
</dbReference>
<evidence type="ECO:0000259" key="2">
    <source>
        <dbReference type="Pfam" id="PF04324"/>
    </source>
</evidence>